<accession>A0ABP0QMI0</accession>
<dbReference type="EMBL" id="CAXAMM010039673">
    <property type="protein sequence ID" value="CAK9088196.1"/>
    <property type="molecule type" value="Genomic_DNA"/>
</dbReference>
<reference evidence="1 2" key="1">
    <citation type="submission" date="2024-02" db="EMBL/GenBank/DDBJ databases">
        <authorList>
            <person name="Chen Y."/>
            <person name="Shah S."/>
            <person name="Dougan E. K."/>
            <person name="Thang M."/>
            <person name="Chan C."/>
        </authorList>
    </citation>
    <scope>NUCLEOTIDE SEQUENCE [LARGE SCALE GENOMIC DNA]</scope>
</reference>
<name>A0ABP0QMI0_9DINO</name>
<organism evidence="1 2">
    <name type="scientific">Durusdinium trenchii</name>
    <dbReference type="NCBI Taxonomy" id="1381693"/>
    <lineage>
        <taxon>Eukaryota</taxon>
        <taxon>Sar</taxon>
        <taxon>Alveolata</taxon>
        <taxon>Dinophyceae</taxon>
        <taxon>Suessiales</taxon>
        <taxon>Symbiodiniaceae</taxon>
        <taxon>Durusdinium</taxon>
    </lineage>
</organism>
<gene>
    <name evidence="1" type="ORF">SCF082_LOCUS41651</name>
</gene>
<protein>
    <submittedName>
        <fullName evidence="1">Uncharacterized protein</fullName>
    </submittedName>
</protein>
<comment type="caution">
    <text evidence="1">The sequence shown here is derived from an EMBL/GenBank/DDBJ whole genome shotgun (WGS) entry which is preliminary data.</text>
</comment>
<keyword evidence="2" id="KW-1185">Reference proteome</keyword>
<sequence>MGKWYLANLEKDIIVPHGRKPNIHETDERRQLFTPSPGPELDPCIYDVSECGSVSQGYACRIRCKAPRRGVVELSVELCRDGRGKPGASNATRQGGQFDAHCDNASKLALGNLTFSLPTCVASLEQDQVSCQNPDITPVGYRQVQETGQWVCAPGYHGQASRECTLMRIDNSCALQAVFSGCALVVPCRAPAPSKQGSMVPACGYDTSGCENVQAGQTCQIGCRDPFSGPSVTATCPESNTDPNQELIYMLPSCQKLCPSPRPELVGPGYSYDFMTDTWSCAPQHTGQAVKLCEIDESCQRSVVMSGCLLLEPCRPPELDPCRYDWSSCGDLAAGTKCAITCRPPYEGESFPSECPSNNSNRSTSLQFEIPWCALLCPDPIPLPAGYIRQGGSYKCDNGYTGSIRSNAKLSVKCHISVWLNIQIFWRAKNKNNDAMHVKAWCWLDEFLHQCLVSVDVMARSGLNVLPVLLLALGAWMSSNCFANSPSPRATSRMAMQGFKDDFYAWKDTLSKEDQALLLKQAQNEFNKKFRATDDFKTSISEDKIESFGKVLQKFFDNEKEDYKKDVEKRTAAKQVAYDFSLTNAIVPVDRDGDRRWASMVMKRRVAEAEGKEFPDAAVVTGEYLWANLGNEGQDHTDNVKLLEMAKAHATNPEIKKALDEFEIPADGEDFMIQLPRKIVQLLSQAGGKLQAQVEAYRADHSESEVEAYAKSLEEEWVKTAEDISKTYILAQDEIETEMQKMKKFFGSQKNMAGKTKADILKGIWKLLPKYSDGPVEPLDEEMLSELAKVPAVIEGEFNHSWGTADTLYKSEAIDSFGSKYLLGIFEKREDAEKAFDAWNKEYTQAGQDVKENLKSWAKGQEAELAEEQDSVDRIRKALEEAQR</sequence>
<dbReference type="Proteomes" id="UP001642464">
    <property type="component" value="Unassembled WGS sequence"/>
</dbReference>
<evidence type="ECO:0000313" key="2">
    <source>
        <dbReference type="Proteomes" id="UP001642464"/>
    </source>
</evidence>
<proteinExistence type="predicted"/>
<evidence type="ECO:0000313" key="1">
    <source>
        <dbReference type="EMBL" id="CAK9088196.1"/>
    </source>
</evidence>